<protein>
    <recommendedName>
        <fullName evidence="3">Gag-pol polyprotein</fullName>
    </recommendedName>
</protein>
<sequence length="62" mass="7040">PPFPKWYDANAQCEYHARIRGHSIEDCIAFKKIIERLIKMGIVKFVDPSGAENSLPNHSDKG</sequence>
<evidence type="ECO:0000313" key="2">
    <source>
        <dbReference type="Proteomes" id="UP000828251"/>
    </source>
</evidence>
<reference evidence="1 2" key="1">
    <citation type="journal article" date="2021" name="Plant Biotechnol. J.">
        <title>Multi-omics assisted identification of the key and species-specific regulatory components of drought-tolerant mechanisms in Gossypium stocksii.</title>
        <authorList>
            <person name="Yu D."/>
            <person name="Ke L."/>
            <person name="Zhang D."/>
            <person name="Wu Y."/>
            <person name="Sun Y."/>
            <person name="Mei J."/>
            <person name="Sun J."/>
            <person name="Sun Y."/>
        </authorList>
    </citation>
    <scope>NUCLEOTIDE SEQUENCE [LARGE SCALE GENOMIC DNA]</scope>
    <source>
        <strain evidence="2">cv. E1</strain>
        <tissue evidence="1">Leaf</tissue>
    </source>
</reference>
<dbReference type="AlphaFoldDB" id="A0A9D3V7J0"/>
<dbReference type="PANTHER" id="PTHR32108">
    <property type="entry name" value="DNA-DIRECTED RNA POLYMERASE SUBUNIT ALPHA"/>
    <property type="match status" value="1"/>
</dbReference>
<feature type="non-terminal residue" evidence="1">
    <location>
        <position position="1"/>
    </location>
</feature>
<organism evidence="1 2">
    <name type="scientific">Gossypium stocksii</name>
    <dbReference type="NCBI Taxonomy" id="47602"/>
    <lineage>
        <taxon>Eukaryota</taxon>
        <taxon>Viridiplantae</taxon>
        <taxon>Streptophyta</taxon>
        <taxon>Embryophyta</taxon>
        <taxon>Tracheophyta</taxon>
        <taxon>Spermatophyta</taxon>
        <taxon>Magnoliopsida</taxon>
        <taxon>eudicotyledons</taxon>
        <taxon>Gunneridae</taxon>
        <taxon>Pentapetalae</taxon>
        <taxon>rosids</taxon>
        <taxon>malvids</taxon>
        <taxon>Malvales</taxon>
        <taxon>Malvaceae</taxon>
        <taxon>Malvoideae</taxon>
        <taxon>Gossypium</taxon>
    </lineage>
</organism>
<comment type="caution">
    <text evidence="1">The sequence shown here is derived from an EMBL/GenBank/DDBJ whole genome shotgun (WGS) entry which is preliminary data.</text>
</comment>
<evidence type="ECO:0000313" key="1">
    <source>
        <dbReference type="EMBL" id="KAH1073101.1"/>
    </source>
</evidence>
<proteinExistence type="predicted"/>
<evidence type="ECO:0008006" key="3">
    <source>
        <dbReference type="Google" id="ProtNLM"/>
    </source>
</evidence>
<accession>A0A9D3V7J0</accession>
<dbReference type="PANTHER" id="PTHR32108:SF5">
    <property type="entry name" value="DYNACTIN SUBUNIT 1-LIKE"/>
    <property type="match status" value="1"/>
</dbReference>
<dbReference type="Proteomes" id="UP000828251">
    <property type="component" value="Unassembled WGS sequence"/>
</dbReference>
<dbReference type="OrthoDB" id="998214at2759"/>
<gene>
    <name evidence="1" type="ORF">J1N35_025429</name>
</gene>
<name>A0A9D3V7J0_9ROSI</name>
<dbReference type="EMBL" id="JAIQCV010000008">
    <property type="protein sequence ID" value="KAH1073101.1"/>
    <property type="molecule type" value="Genomic_DNA"/>
</dbReference>
<keyword evidence="2" id="KW-1185">Reference proteome</keyword>